<evidence type="ECO:0000313" key="6">
    <source>
        <dbReference type="Proteomes" id="UP000277580"/>
    </source>
</evidence>
<dbReference type="InParanoid" id="A0A3N4L1F9"/>
<dbReference type="STRING" id="1392247.A0A3N4L1F9"/>
<keyword evidence="1" id="KW-0479">Metal-binding</keyword>
<feature type="region of interest" description="Disordered" evidence="2">
    <location>
        <begin position="163"/>
        <end position="204"/>
    </location>
</feature>
<name>A0A3N4L1F9_9PEZI</name>
<keyword evidence="6" id="KW-1185">Reference proteome</keyword>
<proteinExistence type="predicted"/>
<dbReference type="FunFam" id="3.30.40.10:FF:000539">
    <property type="entry name" value="Ring finger domain protein"/>
    <property type="match status" value="1"/>
</dbReference>
<dbReference type="InterPro" id="IPR001841">
    <property type="entry name" value="Znf_RING"/>
</dbReference>
<dbReference type="EMBL" id="ML119118">
    <property type="protein sequence ID" value="RPB14411.1"/>
    <property type="molecule type" value="Genomic_DNA"/>
</dbReference>
<dbReference type="PANTHER" id="PTHR22765:SF434">
    <property type="entry name" value="GB|AAD18119.1-RELATED"/>
    <property type="match status" value="1"/>
</dbReference>
<dbReference type="InterPro" id="IPR013083">
    <property type="entry name" value="Znf_RING/FYVE/PHD"/>
</dbReference>
<evidence type="ECO:0000259" key="4">
    <source>
        <dbReference type="PROSITE" id="PS50089"/>
    </source>
</evidence>
<feature type="compositionally biased region" description="Polar residues" evidence="2">
    <location>
        <begin position="164"/>
        <end position="175"/>
    </location>
</feature>
<feature type="compositionally biased region" description="Basic and acidic residues" evidence="2">
    <location>
        <begin position="268"/>
        <end position="290"/>
    </location>
</feature>
<dbReference type="GO" id="GO:0006511">
    <property type="term" value="P:ubiquitin-dependent protein catabolic process"/>
    <property type="evidence" value="ECO:0007669"/>
    <property type="project" value="TreeGrafter"/>
</dbReference>
<dbReference type="GO" id="GO:0005737">
    <property type="term" value="C:cytoplasm"/>
    <property type="evidence" value="ECO:0007669"/>
    <property type="project" value="TreeGrafter"/>
</dbReference>
<feature type="domain" description="RING-type" evidence="4">
    <location>
        <begin position="218"/>
        <end position="260"/>
    </location>
</feature>
<feature type="non-terminal residue" evidence="5">
    <location>
        <position position="1"/>
    </location>
</feature>
<dbReference type="Proteomes" id="UP000277580">
    <property type="component" value="Unassembled WGS sequence"/>
</dbReference>
<dbReference type="InterPro" id="IPR051826">
    <property type="entry name" value="E3_ubiquitin-ligase_domain"/>
</dbReference>
<evidence type="ECO:0000256" key="2">
    <source>
        <dbReference type="SAM" id="MobiDB-lite"/>
    </source>
</evidence>
<dbReference type="Pfam" id="PF13639">
    <property type="entry name" value="zf-RING_2"/>
    <property type="match status" value="1"/>
</dbReference>
<feature type="region of interest" description="Disordered" evidence="2">
    <location>
        <begin position="266"/>
        <end position="302"/>
    </location>
</feature>
<dbReference type="PROSITE" id="PS50089">
    <property type="entry name" value="ZF_RING_2"/>
    <property type="match status" value="1"/>
</dbReference>
<keyword evidence="1" id="KW-0862">Zinc</keyword>
<dbReference type="SUPFAM" id="SSF57850">
    <property type="entry name" value="RING/U-box"/>
    <property type="match status" value="1"/>
</dbReference>
<organism evidence="5 6">
    <name type="scientific">Morchella conica CCBAS932</name>
    <dbReference type="NCBI Taxonomy" id="1392247"/>
    <lineage>
        <taxon>Eukaryota</taxon>
        <taxon>Fungi</taxon>
        <taxon>Dikarya</taxon>
        <taxon>Ascomycota</taxon>
        <taxon>Pezizomycotina</taxon>
        <taxon>Pezizomycetes</taxon>
        <taxon>Pezizales</taxon>
        <taxon>Morchellaceae</taxon>
        <taxon>Morchella</taxon>
    </lineage>
</organism>
<dbReference type="CDD" id="cd16473">
    <property type="entry name" value="RING-H2_RNF103"/>
    <property type="match status" value="1"/>
</dbReference>
<dbReference type="GO" id="GO:0061630">
    <property type="term" value="F:ubiquitin protein ligase activity"/>
    <property type="evidence" value="ECO:0007669"/>
    <property type="project" value="TreeGrafter"/>
</dbReference>
<feature type="compositionally biased region" description="Basic and acidic residues" evidence="2">
    <location>
        <begin position="178"/>
        <end position="196"/>
    </location>
</feature>
<dbReference type="OrthoDB" id="8062037at2759"/>
<feature type="region of interest" description="Disordered" evidence="2">
    <location>
        <begin position="318"/>
        <end position="405"/>
    </location>
</feature>
<sequence length="405" mass="44421">GGGGGGGGPTNSPLLFFVALGFGVVFTNLWIIVGVKYCFRYNARQRARANGEEEPVDLQTMPRPHRRRREKKLMTTDEVNERFPSLKYKTWRAHRERMGLPSEGGIKTAPNSRPVSIKQVEAAISPVEGTSTQSANANPALLKEVLASAEAAPPVPPALIKEQSAGSSVLPNADTSADENKRLSEISDVDPKHNTDDIEEDDDHHVNPELLNNVGDACAICLDTIDDDDEIRGLTCGHAFHAQCIDPWLTSRRACCPLCKADYYTPKPRPEGEPNDDSRRSRRQNTEREPVAAPPDAYIGPPFHRRMLFSPGRFMAPYYGSEGRTGRNSDGNGDNRGRGMAPTSAQNRLEETGDRRNRWLRNPFSGVSLPSIRRGRGEPTPRDLEAGEVAVPSRTVTPSVQGPTP</sequence>
<keyword evidence="3" id="KW-1133">Transmembrane helix</keyword>
<reference evidence="5 6" key="1">
    <citation type="journal article" date="2018" name="Nat. Ecol. Evol.">
        <title>Pezizomycetes genomes reveal the molecular basis of ectomycorrhizal truffle lifestyle.</title>
        <authorList>
            <person name="Murat C."/>
            <person name="Payen T."/>
            <person name="Noel B."/>
            <person name="Kuo A."/>
            <person name="Morin E."/>
            <person name="Chen J."/>
            <person name="Kohler A."/>
            <person name="Krizsan K."/>
            <person name="Balestrini R."/>
            <person name="Da Silva C."/>
            <person name="Montanini B."/>
            <person name="Hainaut M."/>
            <person name="Levati E."/>
            <person name="Barry K.W."/>
            <person name="Belfiori B."/>
            <person name="Cichocki N."/>
            <person name="Clum A."/>
            <person name="Dockter R.B."/>
            <person name="Fauchery L."/>
            <person name="Guy J."/>
            <person name="Iotti M."/>
            <person name="Le Tacon F."/>
            <person name="Lindquist E.A."/>
            <person name="Lipzen A."/>
            <person name="Malagnac F."/>
            <person name="Mello A."/>
            <person name="Molinier V."/>
            <person name="Miyauchi S."/>
            <person name="Poulain J."/>
            <person name="Riccioni C."/>
            <person name="Rubini A."/>
            <person name="Sitrit Y."/>
            <person name="Splivallo R."/>
            <person name="Traeger S."/>
            <person name="Wang M."/>
            <person name="Zifcakova L."/>
            <person name="Wipf D."/>
            <person name="Zambonelli A."/>
            <person name="Paolocci F."/>
            <person name="Nowrousian M."/>
            <person name="Ottonello S."/>
            <person name="Baldrian P."/>
            <person name="Spatafora J.W."/>
            <person name="Henrissat B."/>
            <person name="Nagy L.G."/>
            <person name="Aury J.M."/>
            <person name="Wincker P."/>
            <person name="Grigoriev I.V."/>
            <person name="Bonfante P."/>
            <person name="Martin F.M."/>
        </authorList>
    </citation>
    <scope>NUCLEOTIDE SEQUENCE [LARGE SCALE GENOMIC DNA]</scope>
    <source>
        <strain evidence="5 6">CCBAS932</strain>
    </source>
</reference>
<evidence type="ECO:0000313" key="5">
    <source>
        <dbReference type="EMBL" id="RPB14411.1"/>
    </source>
</evidence>
<dbReference type="PANTHER" id="PTHR22765">
    <property type="entry name" value="RING FINGER AND PROTEASE ASSOCIATED DOMAIN-CONTAINING"/>
    <property type="match status" value="1"/>
</dbReference>
<feature type="compositionally biased region" description="Basic and acidic residues" evidence="2">
    <location>
        <begin position="348"/>
        <end position="357"/>
    </location>
</feature>
<feature type="compositionally biased region" description="Polar residues" evidence="2">
    <location>
        <begin position="394"/>
        <end position="405"/>
    </location>
</feature>
<feature type="compositionally biased region" description="Basic and acidic residues" evidence="2">
    <location>
        <begin position="375"/>
        <end position="385"/>
    </location>
</feature>
<dbReference type="SMART" id="SM00184">
    <property type="entry name" value="RING"/>
    <property type="match status" value="1"/>
</dbReference>
<feature type="transmembrane region" description="Helical" evidence="3">
    <location>
        <begin position="14"/>
        <end position="39"/>
    </location>
</feature>
<evidence type="ECO:0000256" key="3">
    <source>
        <dbReference type="SAM" id="Phobius"/>
    </source>
</evidence>
<dbReference type="GO" id="GO:0008270">
    <property type="term" value="F:zinc ion binding"/>
    <property type="evidence" value="ECO:0007669"/>
    <property type="project" value="UniProtKB-KW"/>
</dbReference>
<dbReference type="Gene3D" id="3.30.40.10">
    <property type="entry name" value="Zinc/RING finger domain, C3HC4 (zinc finger)"/>
    <property type="match status" value="1"/>
</dbReference>
<keyword evidence="1" id="KW-0863">Zinc-finger</keyword>
<protein>
    <recommendedName>
        <fullName evidence="4">RING-type domain-containing protein</fullName>
    </recommendedName>
</protein>
<keyword evidence="3" id="KW-0812">Transmembrane</keyword>
<gene>
    <name evidence="5" type="ORF">P167DRAFT_468138</name>
</gene>
<dbReference type="AlphaFoldDB" id="A0A3N4L1F9"/>
<accession>A0A3N4L1F9</accession>
<feature type="non-terminal residue" evidence="5">
    <location>
        <position position="405"/>
    </location>
</feature>
<keyword evidence="3" id="KW-0472">Membrane</keyword>
<evidence type="ECO:0000256" key="1">
    <source>
        <dbReference type="PROSITE-ProRule" id="PRU00175"/>
    </source>
</evidence>